<reference evidence="6 7" key="1">
    <citation type="submission" date="2018-10" db="EMBL/GenBank/DDBJ databases">
        <title>Genomic Encyclopedia of Type Strains, Phase IV (KMG-IV): sequencing the most valuable type-strain genomes for metagenomic binning, comparative biology and taxonomic classification.</title>
        <authorList>
            <person name="Goeker M."/>
        </authorList>
    </citation>
    <scope>NUCLEOTIDE SEQUENCE [LARGE SCALE GENOMIC DNA]</scope>
    <source>
        <strain evidence="6 7">DSM 23841</strain>
    </source>
</reference>
<dbReference type="InterPro" id="IPR020084">
    <property type="entry name" value="NUDIX_hydrolase_CS"/>
</dbReference>
<dbReference type="Pfam" id="PF00293">
    <property type="entry name" value="NUDIX"/>
    <property type="match status" value="1"/>
</dbReference>
<dbReference type="Proteomes" id="UP000270626">
    <property type="component" value="Unassembled WGS sequence"/>
</dbReference>
<evidence type="ECO:0000259" key="5">
    <source>
        <dbReference type="PROSITE" id="PS51462"/>
    </source>
</evidence>
<organism evidence="6 7">
    <name type="scientific">Azonexus fungiphilus</name>
    <dbReference type="NCBI Taxonomy" id="146940"/>
    <lineage>
        <taxon>Bacteria</taxon>
        <taxon>Pseudomonadati</taxon>
        <taxon>Pseudomonadota</taxon>
        <taxon>Betaproteobacteria</taxon>
        <taxon>Rhodocyclales</taxon>
        <taxon>Azonexaceae</taxon>
        <taxon>Azonexus</taxon>
    </lineage>
</organism>
<evidence type="ECO:0000256" key="2">
    <source>
        <dbReference type="ARBA" id="ARBA00022801"/>
    </source>
</evidence>
<dbReference type="RefSeq" id="WP_211329701.1">
    <property type="nucleotide sequence ID" value="NZ_RBXP01000001.1"/>
</dbReference>
<feature type="domain" description="Nudix hydrolase" evidence="5">
    <location>
        <begin position="124"/>
        <end position="248"/>
    </location>
</feature>
<dbReference type="Gene3D" id="3.90.79.10">
    <property type="entry name" value="Nucleoside Triphosphate Pyrophosphohydrolase"/>
    <property type="match status" value="1"/>
</dbReference>
<gene>
    <name evidence="6" type="ORF">DFR40_0130</name>
</gene>
<dbReference type="PROSITE" id="PS00893">
    <property type="entry name" value="NUDIX_BOX"/>
    <property type="match status" value="1"/>
</dbReference>
<dbReference type="PANTHER" id="PTHR43046">
    <property type="entry name" value="GDP-MANNOSE MANNOSYL HYDROLASE"/>
    <property type="match status" value="1"/>
</dbReference>
<dbReference type="PANTHER" id="PTHR43046:SF12">
    <property type="entry name" value="GDP-MANNOSE MANNOSYL HYDROLASE"/>
    <property type="match status" value="1"/>
</dbReference>
<dbReference type="SUPFAM" id="SSF55811">
    <property type="entry name" value="Nudix"/>
    <property type="match status" value="1"/>
</dbReference>
<evidence type="ECO:0000256" key="3">
    <source>
        <dbReference type="ARBA" id="ARBA00022842"/>
    </source>
</evidence>
<dbReference type="InterPro" id="IPR020476">
    <property type="entry name" value="Nudix_hydrolase"/>
</dbReference>
<dbReference type="GO" id="GO:0016787">
    <property type="term" value="F:hydrolase activity"/>
    <property type="evidence" value="ECO:0007669"/>
    <property type="project" value="UniProtKB-KW"/>
</dbReference>
<proteinExistence type="inferred from homology"/>
<dbReference type="EMBL" id="RBXP01000001">
    <property type="protein sequence ID" value="RKT63080.1"/>
    <property type="molecule type" value="Genomic_DNA"/>
</dbReference>
<evidence type="ECO:0000313" key="6">
    <source>
        <dbReference type="EMBL" id="RKT63080.1"/>
    </source>
</evidence>
<dbReference type="PRINTS" id="PR00502">
    <property type="entry name" value="NUDIXFAMILY"/>
</dbReference>
<name>A0A495WP01_9RHOO</name>
<keyword evidence="2 4" id="KW-0378">Hydrolase</keyword>
<evidence type="ECO:0000256" key="4">
    <source>
        <dbReference type="RuleBase" id="RU003476"/>
    </source>
</evidence>
<evidence type="ECO:0000256" key="1">
    <source>
        <dbReference type="ARBA" id="ARBA00001946"/>
    </source>
</evidence>
<dbReference type="AlphaFoldDB" id="A0A495WP01"/>
<sequence length="266" mass="29413">MWLFTTIGFFSAVQKPGTDFITIRARVRNDLDNLREKYLPDLSPTIAKAGTDYPWRATVAHAKFAEALSKIALDIDYGNFKDEVAKQQGKSRAHRYGKVWSALYDMLEEAPKKVLNWSNPIPPGKKVAYGGVVFDSKGNVLLREPKNHYDGYVWTFPKGRPDPGETPEQTALREVKEETGVDATIVGILPSDYLGGTTVNRYFIMRGPDGAGFVAADDPETAAVKWVGIDEAADCINKTSNLTGRARDLNVLADVRQFKIAEKAGD</sequence>
<dbReference type="InterPro" id="IPR015797">
    <property type="entry name" value="NUDIX_hydrolase-like_dom_sf"/>
</dbReference>
<keyword evidence="7" id="KW-1185">Reference proteome</keyword>
<dbReference type="InterPro" id="IPR000086">
    <property type="entry name" value="NUDIX_hydrolase_dom"/>
</dbReference>
<evidence type="ECO:0000313" key="7">
    <source>
        <dbReference type="Proteomes" id="UP000270626"/>
    </source>
</evidence>
<comment type="cofactor">
    <cofactor evidence="1">
        <name>Mg(2+)</name>
        <dbReference type="ChEBI" id="CHEBI:18420"/>
    </cofactor>
</comment>
<comment type="similarity">
    <text evidence="4">Belongs to the Nudix hydrolase family.</text>
</comment>
<comment type="caution">
    <text evidence="6">The sequence shown here is derived from an EMBL/GenBank/DDBJ whole genome shotgun (WGS) entry which is preliminary data.</text>
</comment>
<accession>A0A495WP01</accession>
<protein>
    <submittedName>
        <fullName evidence="6">ADP-ribose pyrophosphatase YjhB (NUDIX family)</fullName>
    </submittedName>
</protein>
<keyword evidence="3" id="KW-0460">Magnesium</keyword>
<dbReference type="PROSITE" id="PS51462">
    <property type="entry name" value="NUDIX"/>
    <property type="match status" value="1"/>
</dbReference>